<organism evidence="3 4">
    <name type="scientific">Winogradskyella pelagia</name>
    <dbReference type="NCBI Taxonomy" id="2819984"/>
    <lineage>
        <taxon>Bacteria</taxon>
        <taxon>Pseudomonadati</taxon>
        <taxon>Bacteroidota</taxon>
        <taxon>Flavobacteriia</taxon>
        <taxon>Flavobacteriales</taxon>
        <taxon>Flavobacteriaceae</taxon>
        <taxon>Winogradskyella</taxon>
    </lineage>
</organism>
<dbReference type="Proteomes" id="UP000676776">
    <property type="component" value="Unassembled WGS sequence"/>
</dbReference>
<evidence type="ECO:0000259" key="1">
    <source>
        <dbReference type="Pfam" id="PF00534"/>
    </source>
</evidence>
<dbReference type="RefSeq" id="WP_208154263.1">
    <property type="nucleotide sequence ID" value="NZ_JAGEVF010000006.1"/>
</dbReference>
<dbReference type="InterPro" id="IPR001296">
    <property type="entry name" value="Glyco_trans_1"/>
</dbReference>
<keyword evidence="4" id="KW-1185">Reference proteome</keyword>
<name>A0ABS3T2C3_9FLAO</name>
<sequence>MGKKRILVIGSTSTSLINFRGDFLKKLKSEGFDVYVAAGHWREGVFETLEREFEVTPLKYELQRTGLNPINDLKTIAQLKHLIKDNKIDLVFPYTVKPVIYSSIAANANNVPVVSLITGLGFTFTGLTTKAKLLQRLNEFLYRRYVRKNKAIIFQNKDDKQLFLDRKVLSSANRIEVVSGSGVNLDRFKYKKNYKQDSKISFLLIARLIKEKGIGLYIEAAKALKPKYPNAEFHVIGPAQDSPSAIKVEELNALNNNGTLIWHGLQKNIVEHLTEKDVFVLPSYYREGVPRSILEALSVGLPIITTDSPGCRETVKKDFNGFLVPPKQLKELIEAMEFFIKNTDKVEEMGKNSRHYAEERFDVDIINNDLIGIIRSVM</sequence>
<proteinExistence type="predicted"/>
<comment type="caution">
    <text evidence="3">The sequence shown here is derived from an EMBL/GenBank/DDBJ whole genome shotgun (WGS) entry which is preliminary data.</text>
</comment>
<dbReference type="SUPFAM" id="SSF53756">
    <property type="entry name" value="UDP-Glycosyltransferase/glycogen phosphorylase"/>
    <property type="match status" value="1"/>
</dbReference>
<dbReference type="Pfam" id="PF13477">
    <property type="entry name" value="Glyco_trans_4_2"/>
    <property type="match status" value="1"/>
</dbReference>
<dbReference type="Pfam" id="PF00534">
    <property type="entry name" value="Glycos_transf_1"/>
    <property type="match status" value="1"/>
</dbReference>
<feature type="domain" description="Glycosyl transferase family 1" evidence="1">
    <location>
        <begin position="191"/>
        <end position="355"/>
    </location>
</feature>
<dbReference type="CDD" id="cd03808">
    <property type="entry name" value="GT4_CapM-like"/>
    <property type="match status" value="1"/>
</dbReference>
<reference evidence="3 4" key="1">
    <citation type="submission" date="2021-03" db="EMBL/GenBank/DDBJ databases">
        <title>Winogradskyella sp. nov., isolated from costal sediment.</title>
        <authorList>
            <person name="Gao C."/>
        </authorList>
    </citation>
    <scope>NUCLEOTIDE SEQUENCE [LARGE SCALE GENOMIC DNA]</scope>
    <source>
        <strain evidence="3 4">DF17</strain>
    </source>
</reference>
<dbReference type="InterPro" id="IPR028098">
    <property type="entry name" value="Glyco_trans_4-like_N"/>
</dbReference>
<feature type="domain" description="Glycosyltransferase subfamily 4-like N-terminal" evidence="2">
    <location>
        <begin position="23"/>
        <end position="156"/>
    </location>
</feature>
<evidence type="ECO:0000259" key="2">
    <source>
        <dbReference type="Pfam" id="PF13477"/>
    </source>
</evidence>
<dbReference type="Gene3D" id="3.40.50.2000">
    <property type="entry name" value="Glycogen Phosphorylase B"/>
    <property type="match status" value="2"/>
</dbReference>
<gene>
    <name evidence="3" type="ORF">J4050_09085</name>
</gene>
<dbReference type="EMBL" id="JAGEVF010000006">
    <property type="protein sequence ID" value="MBO3116900.1"/>
    <property type="molecule type" value="Genomic_DNA"/>
</dbReference>
<protein>
    <submittedName>
        <fullName evidence="3">Glycosyltransferase family 4 protein</fullName>
    </submittedName>
</protein>
<evidence type="ECO:0000313" key="4">
    <source>
        <dbReference type="Proteomes" id="UP000676776"/>
    </source>
</evidence>
<dbReference type="PANTHER" id="PTHR12526">
    <property type="entry name" value="GLYCOSYLTRANSFERASE"/>
    <property type="match status" value="1"/>
</dbReference>
<dbReference type="PANTHER" id="PTHR12526:SF638">
    <property type="entry name" value="SPORE COAT PROTEIN SA"/>
    <property type="match status" value="1"/>
</dbReference>
<evidence type="ECO:0000313" key="3">
    <source>
        <dbReference type="EMBL" id="MBO3116900.1"/>
    </source>
</evidence>
<accession>A0ABS3T2C3</accession>